<comment type="caution">
    <text evidence="2">The sequence shown here is derived from an EMBL/GenBank/DDBJ whole genome shotgun (WGS) entry which is preliminary data.</text>
</comment>
<proteinExistence type="predicted"/>
<gene>
    <name evidence="2" type="ORF">KIN20_013174</name>
</gene>
<dbReference type="EMBL" id="JAHQIW010002552">
    <property type="protein sequence ID" value="KAJ1355680.1"/>
    <property type="molecule type" value="Genomic_DNA"/>
</dbReference>
<evidence type="ECO:0000313" key="3">
    <source>
        <dbReference type="Proteomes" id="UP001196413"/>
    </source>
</evidence>
<keyword evidence="3" id="KW-1185">Reference proteome</keyword>
<organism evidence="2 3">
    <name type="scientific">Parelaphostrongylus tenuis</name>
    <name type="common">Meningeal worm</name>
    <dbReference type="NCBI Taxonomy" id="148309"/>
    <lineage>
        <taxon>Eukaryota</taxon>
        <taxon>Metazoa</taxon>
        <taxon>Ecdysozoa</taxon>
        <taxon>Nematoda</taxon>
        <taxon>Chromadorea</taxon>
        <taxon>Rhabditida</taxon>
        <taxon>Rhabditina</taxon>
        <taxon>Rhabditomorpha</taxon>
        <taxon>Strongyloidea</taxon>
        <taxon>Metastrongylidae</taxon>
        <taxon>Parelaphostrongylus</taxon>
    </lineage>
</organism>
<sequence length="55" mass="6009">MDKKSDKAPTLPQQRPALSARCRRVSRGQINVELNGLNTSSNSKSERPSVADAQN</sequence>
<feature type="region of interest" description="Disordered" evidence="1">
    <location>
        <begin position="1"/>
        <end position="55"/>
    </location>
</feature>
<reference evidence="2" key="1">
    <citation type="submission" date="2021-06" db="EMBL/GenBank/DDBJ databases">
        <title>Parelaphostrongylus tenuis whole genome reference sequence.</title>
        <authorList>
            <person name="Garwood T.J."/>
            <person name="Larsen P.A."/>
            <person name="Fountain-Jones N.M."/>
            <person name="Garbe J.R."/>
            <person name="Macchietto M.G."/>
            <person name="Kania S.A."/>
            <person name="Gerhold R.W."/>
            <person name="Richards J.E."/>
            <person name="Wolf T.M."/>
        </authorList>
    </citation>
    <scope>NUCLEOTIDE SEQUENCE</scope>
    <source>
        <strain evidence="2">MNPRO001-30</strain>
        <tissue evidence="2">Meninges</tissue>
    </source>
</reference>
<evidence type="ECO:0000313" key="2">
    <source>
        <dbReference type="EMBL" id="KAJ1355680.1"/>
    </source>
</evidence>
<dbReference type="Proteomes" id="UP001196413">
    <property type="component" value="Unassembled WGS sequence"/>
</dbReference>
<dbReference type="AlphaFoldDB" id="A0AAD5MBS5"/>
<evidence type="ECO:0000256" key="1">
    <source>
        <dbReference type="SAM" id="MobiDB-lite"/>
    </source>
</evidence>
<accession>A0AAD5MBS5</accession>
<name>A0AAD5MBS5_PARTN</name>
<protein>
    <submittedName>
        <fullName evidence="2">Uncharacterized protein</fullName>
    </submittedName>
</protein>